<protein>
    <submittedName>
        <fullName evidence="1">Uncharacterized protein</fullName>
    </submittedName>
</protein>
<organism evidence="1 2">
    <name type="scientific">Brevibacillus reuszeri</name>
    <dbReference type="NCBI Taxonomy" id="54915"/>
    <lineage>
        <taxon>Bacteria</taxon>
        <taxon>Bacillati</taxon>
        <taxon>Bacillota</taxon>
        <taxon>Bacilli</taxon>
        <taxon>Bacillales</taxon>
        <taxon>Paenibacillaceae</taxon>
        <taxon>Brevibacillus</taxon>
    </lineage>
</organism>
<sequence>MDKTISIMEGKKSLSVIMSKEYGRGSQVIYDYLGMKAPAIIQKDIDNGTTDHCSLRRNLPSVTESGSDGLHPHESMSVDERLKKLGEVLGKEGESQALLANFYAKVEESKKRLKEAGVLDKTVSIMEGGKGNMGVVSSKQYGRGSQVIYEYLGIRAPRK</sequence>
<reference evidence="1 2" key="1">
    <citation type="submission" date="2019-06" db="EMBL/GenBank/DDBJ databases">
        <title>Whole genome shotgun sequence of Brevibacillus reuszeri NBRC 15719.</title>
        <authorList>
            <person name="Hosoyama A."/>
            <person name="Uohara A."/>
            <person name="Ohji S."/>
            <person name="Ichikawa N."/>
        </authorList>
    </citation>
    <scope>NUCLEOTIDE SEQUENCE [LARGE SCALE GENOMIC DNA]</scope>
    <source>
        <strain evidence="1 2">NBRC 15719</strain>
    </source>
</reference>
<dbReference type="RefSeq" id="WP_049739413.1">
    <property type="nucleotide sequence ID" value="NZ_BJON01000023.1"/>
</dbReference>
<accession>A0ABQ0TW21</accession>
<gene>
    <name evidence="1" type="ORF">BRE01_55460</name>
</gene>
<evidence type="ECO:0000313" key="2">
    <source>
        <dbReference type="Proteomes" id="UP000319578"/>
    </source>
</evidence>
<keyword evidence="2" id="KW-1185">Reference proteome</keyword>
<name>A0ABQ0TW21_9BACL</name>
<dbReference type="EMBL" id="BJON01000023">
    <property type="protein sequence ID" value="GED71844.1"/>
    <property type="molecule type" value="Genomic_DNA"/>
</dbReference>
<dbReference type="Gene3D" id="3.40.50.1980">
    <property type="entry name" value="Nitrogenase molybdenum iron protein domain"/>
    <property type="match status" value="1"/>
</dbReference>
<dbReference type="Proteomes" id="UP000319578">
    <property type="component" value="Unassembled WGS sequence"/>
</dbReference>
<proteinExistence type="predicted"/>
<evidence type="ECO:0000313" key="1">
    <source>
        <dbReference type="EMBL" id="GED71844.1"/>
    </source>
</evidence>
<dbReference type="SUPFAM" id="SSF53807">
    <property type="entry name" value="Helical backbone' metal receptor"/>
    <property type="match status" value="1"/>
</dbReference>
<comment type="caution">
    <text evidence="1">The sequence shown here is derived from an EMBL/GenBank/DDBJ whole genome shotgun (WGS) entry which is preliminary data.</text>
</comment>